<evidence type="ECO:0000259" key="5">
    <source>
        <dbReference type="Pfam" id="PF01625"/>
    </source>
</evidence>
<evidence type="ECO:0000256" key="4">
    <source>
        <dbReference type="ARBA" id="ARBA00048782"/>
    </source>
</evidence>
<dbReference type="AlphaFoldDB" id="W1XGN4"/>
<gene>
    <name evidence="6" type="ORF">Q604_UNBC15958G0001</name>
</gene>
<dbReference type="SUPFAM" id="SSF55068">
    <property type="entry name" value="Peptide methionine sulfoxide reductase"/>
    <property type="match status" value="1"/>
</dbReference>
<evidence type="ECO:0000256" key="1">
    <source>
        <dbReference type="ARBA" id="ARBA00012502"/>
    </source>
</evidence>
<accession>W1XGN4</accession>
<name>W1XGN4_9ZZZZ</name>
<dbReference type="EMBL" id="AZMM01015958">
    <property type="protein sequence ID" value="ETJ29513.1"/>
    <property type="molecule type" value="Genomic_DNA"/>
</dbReference>
<dbReference type="GO" id="GO:0034599">
    <property type="term" value="P:cellular response to oxidative stress"/>
    <property type="evidence" value="ECO:0007669"/>
    <property type="project" value="TreeGrafter"/>
</dbReference>
<reference evidence="6" key="1">
    <citation type="submission" date="2013-12" db="EMBL/GenBank/DDBJ databases">
        <title>A Varibaculum cambriense genome reconstructed from a premature infant gut community with otherwise low bacterial novelty that shifts toward anaerobic metabolism during the third week of life.</title>
        <authorList>
            <person name="Brown C.T."/>
            <person name="Sharon I."/>
            <person name="Thomas B.C."/>
            <person name="Castelle C.J."/>
            <person name="Morowitz M.J."/>
            <person name="Banfield J.F."/>
        </authorList>
    </citation>
    <scope>NUCLEOTIDE SEQUENCE</scope>
</reference>
<keyword evidence="2" id="KW-0560">Oxidoreductase</keyword>
<protein>
    <recommendedName>
        <fullName evidence="1">peptide-methionine (S)-S-oxide reductase</fullName>
        <ecNumber evidence="1">1.8.4.11</ecNumber>
    </recommendedName>
</protein>
<comment type="catalytic activity">
    <reaction evidence="3">
        <text>L-methionyl-[protein] + [thioredoxin]-disulfide + H2O = L-methionyl-(S)-S-oxide-[protein] + [thioredoxin]-dithiol</text>
        <dbReference type="Rhea" id="RHEA:14217"/>
        <dbReference type="Rhea" id="RHEA-COMP:10698"/>
        <dbReference type="Rhea" id="RHEA-COMP:10700"/>
        <dbReference type="Rhea" id="RHEA-COMP:12313"/>
        <dbReference type="Rhea" id="RHEA-COMP:12315"/>
        <dbReference type="ChEBI" id="CHEBI:15377"/>
        <dbReference type="ChEBI" id="CHEBI:16044"/>
        <dbReference type="ChEBI" id="CHEBI:29950"/>
        <dbReference type="ChEBI" id="CHEBI:44120"/>
        <dbReference type="ChEBI" id="CHEBI:50058"/>
        <dbReference type="EC" id="1.8.4.11"/>
    </reaction>
</comment>
<comment type="caution">
    <text evidence="6">The sequence shown here is derived from an EMBL/GenBank/DDBJ whole genome shotgun (WGS) entry which is preliminary data.</text>
</comment>
<sequence length="81" mass="8832">GGCFWGLQGYIKKISGVLSTEVGYANGPTENPSYEDVCHNSGHVEALKVIYDADILSLDHLIQYFLRAIDPFSVNKQGGDV</sequence>
<dbReference type="Gene3D" id="3.30.1060.10">
    <property type="entry name" value="Peptide methionine sulphoxide reductase MsrA"/>
    <property type="match status" value="1"/>
</dbReference>
<feature type="domain" description="Peptide methionine sulphoxide reductase MsrA" evidence="5">
    <location>
        <begin position="1"/>
        <end position="81"/>
    </location>
</feature>
<evidence type="ECO:0000313" key="6">
    <source>
        <dbReference type="EMBL" id="ETJ29513.1"/>
    </source>
</evidence>
<feature type="non-terminal residue" evidence="6">
    <location>
        <position position="1"/>
    </location>
</feature>
<feature type="non-terminal residue" evidence="6">
    <location>
        <position position="81"/>
    </location>
</feature>
<dbReference type="Pfam" id="PF01625">
    <property type="entry name" value="PMSR"/>
    <property type="match status" value="1"/>
</dbReference>
<dbReference type="GO" id="GO:0005737">
    <property type="term" value="C:cytoplasm"/>
    <property type="evidence" value="ECO:0007669"/>
    <property type="project" value="TreeGrafter"/>
</dbReference>
<proteinExistence type="predicted"/>
<dbReference type="PANTHER" id="PTHR42799">
    <property type="entry name" value="MITOCHONDRIAL PEPTIDE METHIONINE SULFOXIDE REDUCTASE"/>
    <property type="match status" value="1"/>
</dbReference>
<dbReference type="InterPro" id="IPR050162">
    <property type="entry name" value="MsrA_MetSO_reductase"/>
</dbReference>
<comment type="catalytic activity">
    <reaction evidence="4">
        <text>[thioredoxin]-disulfide + L-methionine + H2O = L-methionine (S)-S-oxide + [thioredoxin]-dithiol</text>
        <dbReference type="Rhea" id="RHEA:19993"/>
        <dbReference type="Rhea" id="RHEA-COMP:10698"/>
        <dbReference type="Rhea" id="RHEA-COMP:10700"/>
        <dbReference type="ChEBI" id="CHEBI:15377"/>
        <dbReference type="ChEBI" id="CHEBI:29950"/>
        <dbReference type="ChEBI" id="CHEBI:50058"/>
        <dbReference type="ChEBI" id="CHEBI:57844"/>
        <dbReference type="ChEBI" id="CHEBI:58772"/>
        <dbReference type="EC" id="1.8.4.11"/>
    </reaction>
</comment>
<dbReference type="PANTHER" id="PTHR42799:SF2">
    <property type="entry name" value="MITOCHONDRIAL PEPTIDE METHIONINE SULFOXIDE REDUCTASE"/>
    <property type="match status" value="1"/>
</dbReference>
<evidence type="ECO:0000256" key="2">
    <source>
        <dbReference type="ARBA" id="ARBA00023002"/>
    </source>
</evidence>
<dbReference type="InterPro" id="IPR036509">
    <property type="entry name" value="Met_Sox_Rdtase_MsrA_sf"/>
</dbReference>
<dbReference type="InterPro" id="IPR002569">
    <property type="entry name" value="Met_Sox_Rdtase_MsrA_dom"/>
</dbReference>
<evidence type="ECO:0000256" key="3">
    <source>
        <dbReference type="ARBA" id="ARBA00047806"/>
    </source>
</evidence>
<dbReference type="EC" id="1.8.4.11" evidence="1"/>
<dbReference type="GO" id="GO:0008113">
    <property type="term" value="F:peptide-methionine (S)-S-oxide reductase activity"/>
    <property type="evidence" value="ECO:0007669"/>
    <property type="project" value="UniProtKB-EC"/>
</dbReference>
<organism evidence="6">
    <name type="scientific">human gut metagenome</name>
    <dbReference type="NCBI Taxonomy" id="408170"/>
    <lineage>
        <taxon>unclassified sequences</taxon>
        <taxon>metagenomes</taxon>
        <taxon>organismal metagenomes</taxon>
    </lineage>
</organism>